<comment type="caution">
    <text evidence="1">The sequence shown here is derived from an EMBL/GenBank/DDBJ whole genome shotgun (WGS) entry which is preliminary data.</text>
</comment>
<evidence type="ECO:0000313" key="1">
    <source>
        <dbReference type="EMBL" id="KAG0433454.1"/>
    </source>
</evidence>
<dbReference type="Proteomes" id="UP000805193">
    <property type="component" value="Unassembled WGS sequence"/>
</dbReference>
<gene>
    <name evidence="1" type="ORF">HPB47_019905</name>
</gene>
<accession>A0AC60QKD8</accession>
<name>A0AC60QKD8_IXOPE</name>
<protein>
    <submittedName>
        <fullName evidence="1">Uncharacterized protein</fullName>
    </submittedName>
</protein>
<keyword evidence="2" id="KW-1185">Reference proteome</keyword>
<proteinExistence type="predicted"/>
<reference evidence="1 2" key="1">
    <citation type="journal article" date="2020" name="Cell">
        <title>Large-Scale Comparative Analyses of Tick Genomes Elucidate Their Genetic Diversity and Vector Capacities.</title>
        <authorList>
            <consortium name="Tick Genome and Microbiome Consortium (TIGMIC)"/>
            <person name="Jia N."/>
            <person name="Wang J."/>
            <person name="Shi W."/>
            <person name="Du L."/>
            <person name="Sun Y."/>
            <person name="Zhan W."/>
            <person name="Jiang J.F."/>
            <person name="Wang Q."/>
            <person name="Zhang B."/>
            <person name="Ji P."/>
            <person name="Bell-Sakyi L."/>
            <person name="Cui X.M."/>
            <person name="Yuan T.T."/>
            <person name="Jiang B.G."/>
            <person name="Yang W.F."/>
            <person name="Lam T.T."/>
            <person name="Chang Q.C."/>
            <person name="Ding S.J."/>
            <person name="Wang X.J."/>
            <person name="Zhu J.G."/>
            <person name="Ruan X.D."/>
            <person name="Zhao L."/>
            <person name="Wei J.T."/>
            <person name="Ye R.Z."/>
            <person name="Que T.C."/>
            <person name="Du C.H."/>
            <person name="Zhou Y.H."/>
            <person name="Cheng J.X."/>
            <person name="Dai P.F."/>
            <person name="Guo W.B."/>
            <person name="Han X.H."/>
            <person name="Huang E.J."/>
            <person name="Li L.F."/>
            <person name="Wei W."/>
            <person name="Gao Y.C."/>
            <person name="Liu J.Z."/>
            <person name="Shao H.Z."/>
            <person name="Wang X."/>
            <person name="Wang C.C."/>
            <person name="Yang T.C."/>
            <person name="Huo Q.B."/>
            <person name="Li W."/>
            <person name="Chen H.Y."/>
            <person name="Chen S.E."/>
            <person name="Zhou L.G."/>
            <person name="Ni X.B."/>
            <person name="Tian J.H."/>
            <person name="Sheng Y."/>
            <person name="Liu T."/>
            <person name="Pan Y.S."/>
            <person name="Xia L.Y."/>
            <person name="Li J."/>
            <person name="Zhao F."/>
            <person name="Cao W.C."/>
        </authorList>
    </citation>
    <scope>NUCLEOTIDE SEQUENCE [LARGE SCALE GENOMIC DNA]</scope>
    <source>
        <strain evidence="1">Iper-2018</strain>
    </source>
</reference>
<organism evidence="1 2">
    <name type="scientific">Ixodes persulcatus</name>
    <name type="common">Taiga tick</name>
    <dbReference type="NCBI Taxonomy" id="34615"/>
    <lineage>
        <taxon>Eukaryota</taxon>
        <taxon>Metazoa</taxon>
        <taxon>Ecdysozoa</taxon>
        <taxon>Arthropoda</taxon>
        <taxon>Chelicerata</taxon>
        <taxon>Arachnida</taxon>
        <taxon>Acari</taxon>
        <taxon>Parasitiformes</taxon>
        <taxon>Ixodida</taxon>
        <taxon>Ixodoidea</taxon>
        <taxon>Ixodidae</taxon>
        <taxon>Ixodinae</taxon>
        <taxon>Ixodes</taxon>
    </lineage>
</organism>
<dbReference type="EMBL" id="JABSTQ010009058">
    <property type="protein sequence ID" value="KAG0433454.1"/>
    <property type="molecule type" value="Genomic_DNA"/>
</dbReference>
<evidence type="ECO:0000313" key="2">
    <source>
        <dbReference type="Proteomes" id="UP000805193"/>
    </source>
</evidence>
<sequence>MSRVPEDELRRIIDLCLKEYSQRAIADLLQRPLKTGNRTIQAYKNEGRIADAPHNRRLHVTTADQDQTTVAAVAVDPFLSARDVRNACNLQSLKLVSDLLRIRRLPHRPPPPPHHQGRGWGRQDTSITSSDGNRGTTFLDAEAAEGRRPVRTRALAASRRGDARPAVLAVAPLEAKPRNSVSGPAASAARKKRLAAAVRVTALAINAERKRSTAAVRPEMLGSAATLVGTGPAPPTGGGGIVVVDAAGARRPGAGGVGPSGTMRGGDRDPNVLSEYLQVEFDDVFAEPEGTYSIDGVWKAAAKTFTQTKNVCYKALSLVCAIPLALVVGVSFACLSFQHIWCTGPAIRHCRINCHVVREYMRVILESCCAPCFSEMGLVLSRIRVQHVNGPDRRTETI</sequence>